<evidence type="ECO:0000313" key="3">
    <source>
        <dbReference type="EMBL" id="EMI57650.1"/>
    </source>
</evidence>
<dbReference type="PANTHER" id="PTHR34351">
    <property type="entry name" value="SLR1927 PROTEIN-RELATED"/>
    <property type="match status" value="1"/>
</dbReference>
<gene>
    <name evidence="3" type="ORF">RSSM_00904</name>
</gene>
<sequence>MFTGRHCVDIKEDSVDVKEVSSMKKAFMLVARHLNPWRWAMGLRYSMTGASVSLLLIGIVSLNIVWGYPWTGMFAACVSLFVVGRLINYLATPSLQASADAPRHVPSGTSLQIPVHLINEGRLPGMDLWIERDQRCDWLPPGDETMALQDVCYQHRGLQPLPATRVECYFPFYLFRTRTHVDSNTTIAVTPKPLSSDDDEHWRTLQNTLRGIATRISQGEQTHYIGSCEYREGIQVRRWDFASWARLGKPIVREFSSPATRSVSIWVDNVCNVTERAKTHWTRRFVSRAETPDAIHEPFERILSIAASSIETLTRNGAAVTLWLDQGGHMESFRCEAGGDPSELLIALASLRWITAEEAVGQELTDWGRELQLTGGDSLLVMSCQSRENSPMPLPVGTRWVTHQEIERVDGPEQPVHAMGRAKGQVAAGRPMEASA</sequence>
<comment type="caution">
    <text evidence="3">The sequence shown here is derived from an EMBL/GenBank/DDBJ whole genome shotgun (WGS) entry which is preliminary data.</text>
</comment>
<keyword evidence="4" id="KW-1185">Reference proteome</keyword>
<dbReference type="EMBL" id="ANOH01000075">
    <property type="protein sequence ID" value="EMI57650.1"/>
    <property type="molecule type" value="Genomic_DNA"/>
</dbReference>
<dbReference type="PANTHER" id="PTHR34351:SF1">
    <property type="entry name" value="SLR1927 PROTEIN"/>
    <property type="match status" value="1"/>
</dbReference>
<reference evidence="3 4" key="1">
    <citation type="journal article" date="2013" name="Mar. Genomics">
        <title>Expression of sulfatases in Rhodopirellula baltica and the diversity of sulfatases in the genus Rhodopirellula.</title>
        <authorList>
            <person name="Wegner C.E."/>
            <person name="Richter-Heitmann T."/>
            <person name="Klindworth A."/>
            <person name="Klockow C."/>
            <person name="Richter M."/>
            <person name="Achstetter T."/>
            <person name="Glockner F.O."/>
            <person name="Harder J."/>
        </authorList>
    </citation>
    <scope>NUCLEOTIDE SEQUENCE [LARGE SCALE GENOMIC DNA]</scope>
    <source>
        <strain evidence="3 4">SM41</strain>
    </source>
</reference>
<keyword evidence="2" id="KW-0812">Transmembrane</keyword>
<evidence type="ECO:0000313" key="4">
    <source>
        <dbReference type="Proteomes" id="UP000011885"/>
    </source>
</evidence>
<dbReference type="PATRIC" id="fig|1263870.3.peg.987"/>
<proteinExistence type="predicted"/>
<protein>
    <submittedName>
        <fullName evidence="3">Protein containing DUF58</fullName>
    </submittedName>
</protein>
<dbReference type="AlphaFoldDB" id="M5U878"/>
<accession>M5U878</accession>
<dbReference type="Proteomes" id="UP000011885">
    <property type="component" value="Unassembled WGS sequence"/>
</dbReference>
<evidence type="ECO:0000256" key="1">
    <source>
        <dbReference type="SAM" id="MobiDB-lite"/>
    </source>
</evidence>
<feature type="transmembrane region" description="Helical" evidence="2">
    <location>
        <begin position="42"/>
        <end position="66"/>
    </location>
</feature>
<feature type="region of interest" description="Disordered" evidence="1">
    <location>
        <begin position="415"/>
        <end position="436"/>
    </location>
</feature>
<keyword evidence="2" id="KW-0472">Membrane</keyword>
<name>M5U878_9BACT</name>
<keyword evidence="2" id="KW-1133">Transmembrane helix</keyword>
<evidence type="ECO:0000256" key="2">
    <source>
        <dbReference type="SAM" id="Phobius"/>
    </source>
</evidence>
<organism evidence="3 4">
    <name type="scientific">Rhodopirellula sallentina SM41</name>
    <dbReference type="NCBI Taxonomy" id="1263870"/>
    <lineage>
        <taxon>Bacteria</taxon>
        <taxon>Pseudomonadati</taxon>
        <taxon>Planctomycetota</taxon>
        <taxon>Planctomycetia</taxon>
        <taxon>Pirellulales</taxon>
        <taxon>Pirellulaceae</taxon>
        <taxon>Rhodopirellula</taxon>
    </lineage>
</organism>